<evidence type="ECO:0000313" key="4">
    <source>
        <dbReference type="EMBL" id="MFC4158058.1"/>
    </source>
</evidence>
<feature type="domain" description="Helix-hairpin-helix DNA-binding motif class 1" evidence="3">
    <location>
        <begin position="59"/>
        <end position="78"/>
    </location>
</feature>
<proteinExistence type="predicted"/>
<dbReference type="InterPro" id="IPR003583">
    <property type="entry name" value="Hlx-hairpin-Hlx_DNA-bd_motif"/>
</dbReference>
<protein>
    <submittedName>
        <fullName evidence="4">ComEA family DNA-binding protein</fullName>
    </submittedName>
</protein>
<dbReference type="NCBIfam" id="TIGR00426">
    <property type="entry name" value="competence protein ComEA helix-hairpin-helix repeat region"/>
    <property type="match status" value="1"/>
</dbReference>
<dbReference type="InterPro" id="IPR010994">
    <property type="entry name" value="RuvA_2-like"/>
</dbReference>
<keyword evidence="4" id="KW-0238">DNA-binding</keyword>
<dbReference type="InterPro" id="IPR051675">
    <property type="entry name" value="Endo/Exo/Phosphatase_dom_1"/>
</dbReference>
<feature type="signal peptide" evidence="2">
    <location>
        <begin position="1"/>
        <end position="19"/>
    </location>
</feature>
<dbReference type="Proteomes" id="UP001595791">
    <property type="component" value="Unassembled WGS sequence"/>
</dbReference>
<reference evidence="5" key="1">
    <citation type="journal article" date="2019" name="Int. J. Syst. Evol. Microbiol.">
        <title>The Global Catalogue of Microorganisms (GCM) 10K type strain sequencing project: providing services to taxonomists for standard genome sequencing and annotation.</title>
        <authorList>
            <consortium name="The Broad Institute Genomics Platform"/>
            <consortium name="The Broad Institute Genome Sequencing Center for Infectious Disease"/>
            <person name="Wu L."/>
            <person name="Ma J."/>
        </authorList>
    </citation>
    <scope>NUCLEOTIDE SEQUENCE [LARGE SCALE GENOMIC DNA]</scope>
    <source>
        <strain evidence="5">LMG 29894</strain>
    </source>
</reference>
<dbReference type="PANTHER" id="PTHR21180:SF32">
    <property type="entry name" value="ENDONUCLEASE_EXONUCLEASE_PHOSPHATASE FAMILY DOMAIN-CONTAINING PROTEIN 1"/>
    <property type="match status" value="1"/>
</dbReference>
<dbReference type="RefSeq" id="WP_378160336.1">
    <property type="nucleotide sequence ID" value="NZ_JBHSBU010000001.1"/>
</dbReference>
<sequence>MRKLFPALFAALLSVATLATVNINSAPQTELEGLKGIGPAKARAIIDYRSKNGPFKSVDELEKVSGIGRATLDKIRPEISTGTPSAAAKPVTPPARKAEQKKP</sequence>
<evidence type="ECO:0000259" key="3">
    <source>
        <dbReference type="SMART" id="SM00278"/>
    </source>
</evidence>
<organism evidence="4 5">
    <name type="scientific">Chitinimonas lacunae</name>
    <dbReference type="NCBI Taxonomy" id="1963018"/>
    <lineage>
        <taxon>Bacteria</taxon>
        <taxon>Pseudomonadati</taxon>
        <taxon>Pseudomonadota</taxon>
        <taxon>Betaproteobacteria</taxon>
        <taxon>Neisseriales</taxon>
        <taxon>Chitinibacteraceae</taxon>
        <taxon>Chitinimonas</taxon>
    </lineage>
</organism>
<name>A0ABV8MIX6_9NEIS</name>
<feature type="domain" description="Helix-hairpin-helix DNA-binding motif class 1" evidence="3">
    <location>
        <begin position="29"/>
        <end position="48"/>
    </location>
</feature>
<evidence type="ECO:0000313" key="5">
    <source>
        <dbReference type="Proteomes" id="UP001595791"/>
    </source>
</evidence>
<keyword evidence="5" id="KW-1185">Reference proteome</keyword>
<dbReference type="InterPro" id="IPR004509">
    <property type="entry name" value="Competence_ComEA_HhH"/>
</dbReference>
<dbReference type="SMART" id="SM00278">
    <property type="entry name" value="HhH1"/>
    <property type="match status" value="2"/>
</dbReference>
<feature type="chain" id="PRO_5046398806" evidence="2">
    <location>
        <begin position="20"/>
        <end position="103"/>
    </location>
</feature>
<dbReference type="Gene3D" id="1.10.150.320">
    <property type="entry name" value="Photosystem II 12 kDa extrinsic protein"/>
    <property type="match status" value="1"/>
</dbReference>
<evidence type="ECO:0000256" key="1">
    <source>
        <dbReference type="SAM" id="MobiDB-lite"/>
    </source>
</evidence>
<dbReference type="PANTHER" id="PTHR21180">
    <property type="entry name" value="ENDONUCLEASE/EXONUCLEASE/PHOSPHATASE FAMILY DOMAIN-CONTAINING PROTEIN 1"/>
    <property type="match status" value="1"/>
</dbReference>
<comment type="caution">
    <text evidence="4">The sequence shown here is derived from an EMBL/GenBank/DDBJ whole genome shotgun (WGS) entry which is preliminary data.</text>
</comment>
<accession>A0ABV8MIX6</accession>
<dbReference type="SUPFAM" id="SSF47781">
    <property type="entry name" value="RuvA domain 2-like"/>
    <property type="match status" value="1"/>
</dbReference>
<feature type="region of interest" description="Disordered" evidence="1">
    <location>
        <begin position="75"/>
        <end position="103"/>
    </location>
</feature>
<gene>
    <name evidence="4" type="ORF">ACFOW7_01680</name>
</gene>
<dbReference type="GO" id="GO:0003677">
    <property type="term" value="F:DNA binding"/>
    <property type="evidence" value="ECO:0007669"/>
    <property type="project" value="UniProtKB-KW"/>
</dbReference>
<dbReference type="EMBL" id="JBHSBU010000001">
    <property type="protein sequence ID" value="MFC4158058.1"/>
    <property type="molecule type" value="Genomic_DNA"/>
</dbReference>
<evidence type="ECO:0000256" key="2">
    <source>
        <dbReference type="SAM" id="SignalP"/>
    </source>
</evidence>
<keyword evidence="2" id="KW-0732">Signal</keyword>
<dbReference type="Pfam" id="PF12836">
    <property type="entry name" value="HHH_3"/>
    <property type="match status" value="1"/>
</dbReference>